<dbReference type="InterPro" id="IPR051486">
    <property type="entry name" value="Hcy_S-methyltransferase"/>
</dbReference>
<evidence type="ECO:0000256" key="1">
    <source>
        <dbReference type="ARBA" id="ARBA00022603"/>
    </source>
</evidence>
<dbReference type="PANTHER" id="PTHR46015">
    <property type="entry name" value="ZGC:172121"/>
    <property type="match status" value="1"/>
</dbReference>
<dbReference type="AlphaFoldDB" id="A0A7R8UGI2"/>
<protein>
    <recommendedName>
        <fullName evidence="7">Hcy-binding domain-containing protein</fullName>
    </recommendedName>
</protein>
<feature type="binding site" evidence="6">
    <location>
        <position position="235"/>
    </location>
    <ligand>
        <name>Zn(2+)</name>
        <dbReference type="ChEBI" id="CHEBI:29105"/>
    </ligand>
</feature>
<organism evidence="8 9">
    <name type="scientific">Hermetia illucens</name>
    <name type="common">Black soldier fly</name>
    <dbReference type="NCBI Taxonomy" id="343691"/>
    <lineage>
        <taxon>Eukaryota</taxon>
        <taxon>Metazoa</taxon>
        <taxon>Ecdysozoa</taxon>
        <taxon>Arthropoda</taxon>
        <taxon>Hexapoda</taxon>
        <taxon>Insecta</taxon>
        <taxon>Pterygota</taxon>
        <taxon>Neoptera</taxon>
        <taxon>Endopterygota</taxon>
        <taxon>Diptera</taxon>
        <taxon>Brachycera</taxon>
        <taxon>Stratiomyomorpha</taxon>
        <taxon>Stratiomyidae</taxon>
        <taxon>Hermetiinae</taxon>
        <taxon>Hermetia</taxon>
    </lineage>
</organism>
<dbReference type="PANTHER" id="PTHR46015:SF1">
    <property type="entry name" value="HOMOCYSTEINE S-METHYLTRANSFERASE-LIKE ISOFORM 1"/>
    <property type="match status" value="1"/>
</dbReference>
<evidence type="ECO:0000256" key="6">
    <source>
        <dbReference type="PROSITE-ProRule" id="PRU00333"/>
    </source>
</evidence>
<name>A0A7R8UGI2_HERIL</name>
<dbReference type="GO" id="GO:0008898">
    <property type="term" value="F:S-adenosylmethionine-homocysteine S-methyltransferase activity"/>
    <property type="evidence" value="ECO:0007669"/>
    <property type="project" value="TreeGrafter"/>
</dbReference>
<dbReference type="PROSITE" id="PS50970">
    <property type="entry name" value="HCY"/>
    <property type="match status" value="1"/>
</dbReference>
<dbReference type="GO" id="GO:0032259">
    <property type="term" value="P:methylation"/>
    <property type="evidence" value="ECO:0007669"/>
    <property type="project" value="UniProtKB-KW"/>
</dbReference>
<dbReference type="PIRSF" id="PIRSF037505">
    <property type="entry name" value="Betaine_HMT"/>
    <property type="match status" value="1"/>
</dbReference>
<accession>A0A7R8UGI2</accession>
<comment type="pathway">
    <text evidence="5">Amino-acid biosynthesis; L-methionine biosynthesis via de novo pathway.</text>
</comment>
<dbReference type="GO" id="GO:0008270">
    <property type="term" value="F:zinc ion binding"/>
    <property type="evidence" value="ECO:0007669"/>
    <property type="project" value="InterPro"/>
</dbReference>
<dbReference type="Gene3D" id="3.20.20.330">
    <property type="entry name" value="Homocysteine-binding-like domain"/>
    <property type="match status" value="1"/>
</dbReference>
<dbReference type="Proteomes" id="UP000594454">
    <property type="component" value="Chromosome 1"/>
</dbReference>
<gene>
    <name evidence="8" type="ORF">HERILL_LOCUS2808</name>
</gene>
<dbReference type="Pfam" id="PF02574">
    <property type="entry name" value="S-methyl_trans"/>
    <property type="match status" value="1"/>
</dbReference>
<dbReference type="InterPro" id="IPR017226">
    <property type="entry name" value="BHMT-like"/>
</dbReference>
<dbReference type="InterPro" id="IPR003726">
    <property type="entry name" value="HCY_dom"/>
</dbReference>
<reference evidence="8 9" key="1">
    <citation type="submission" date="2020-11" db="EMBL/GenBank/DDBJ databases">
        <authorList>
            <person name="Wallbank WR R."/>
            <person name="Pardo Diaz C."/>
            <person name="Kozak K."/>
            <person name="Martin S."/>
            <person name="Jiggins C."/>
            <person name="Moest M."/>
            <person name="Warren A I."/>
            <person name="Generalovic N T."/>
            <person name="Byers J.R.P. K."/>
            <person name="Montejo-Kovacevich G."/>
            <person name="Yen C E."/>
        </authorList>
    </citation>
    <scope>NUCLEOTIDE SEQUENCE [LARGE SCALE GENOMIC DNA]</scope>
</reference>
<dbReference type="EMBL" id="LR899009">
    <property type="protein sequence ID" value="CAD7079597.1"/>
    <property type="molecule type" value="Genomic_DNA"/>
</dbReference>
<comment type="cofactor">
    <cofactor evidence="6">
        <name>Zn(2+)</name>
        <dbReference type="ChEBI" id="CHEBI:29105"/>
    </cofactor>
</comment>
<keyword evidence="4 6" id="KW-0862">Zinc</keyword>
<dbReference type="GO" id="GO:0033528">
    <property type="term" value="P:S-methylmethionine cycle"/>
    <property type="evidence" value="ECO:0007669"/>
    <property type="project" value="TreeGrafter"/>
</dbReference>
<evidence type="ECO:0000313" key="9">
    <source>
        <dbReference type="Proteomes" id="UP000594454"/>
    </source>
</evidence>
<dbReference type="UniPathway" id="UPA00051">
    <property type="reaction ID" value="UER00083"/>
</dbReference>
<evidence type="ECO:0000259" key="7">
    <source>
        <dbReference type="PROSITE" id="PS50970"/>
    </source>
</evidence>
<feature type="binding site" evidence="6">
    <location>
        <position position="304"/>
    </location>
    <ligand>
        <name>Zn(2+)</name>
        <dbReference type="ChEBI" id="CHEBI:29105"/>
    </ligand>
</feature>
<keyword evidence="9" id="KW-1185">Reference proteome</keyword>
<evidence type="ECO:0000256" key="2">
    <source>
        <dbReference type="ARBA" id="ARBA00022679"/>
    </source>
</evidence>
<keyword evidence="2 6" id="KW-0808">Transferase</keyword>
<dbReference type="GO" id="GO:0009086">
    <property type="term" value="P:methionine biosynthetic process"/>
    <property type="evidence" value="ECO:0007669"/>
    <property type="project" value="InterPro"/>
</dbReference>
<dbReference type="OrthoDB" id="261426at2759"/>
<proteinExistence type="predicted"/>
<dbReference type="FunFam" id="3.20.20.330:FF:000002">
    <property type="entry name" value="Homocysteine S-methyltransferase"/>
    <property type="match status" value="1"/>
</dbReference>
<evidence type="ECO:0000313" key="8">
    <source>
        <dbReference type="EMBL" id="CAD7079597.1"/>
    </source>
</evidence>
<sequence length="323" mass="35835">MGLKGILVKDGGFATQLTVHVGEQIDGDPLWSARYNGTNPNAVMQTHLDFLEAGADVILTNTYQASVEGYMEYLDLDEEQSIELMKATVQLAHVARSTYLTTQGGDKSRGIPMIVASIGPYGAHLHDGSEYTGSYADYVSTEVIKKWHRVRIDAVLDAGVDALAIETIPCQVEAESLVELLCDEYPDVKFWVSLQCKDGSSLAHGESFRSTYLSIWDMLKSRNALNNCLALGVNCLHPKFVTPLFKSLNGHVLPEQRIPLVVYPNSGEVYDVNAGWKGREDCVPLEEYVPEWIELGAKIIGGCCRTYARDIQRIRSRIDKMNE</sequence>
<dbReference type="NCBIfam" id="NF007020">
    <property type="entry name" value="PRK09485.1"/>
    <property type="match status" value="1"/>
</dbReference>
<evidence type="ECO:0000256" key="5">
    <source>
        <dbReference type="ARBA" id="ARBA00034478"/>
    </source>
</evidence>
<dbReference type="FunCoup" id="A0A7R8UGI2">
    <property type="interactions" value="70"/>
</dbReference>
<dbReference type="SUPFAM" id="SSF82282">
    <property type="entry name" value="Homocysteine S-methyltransferase"/>
    <property type="match status" value="1"/>
</dbReference>
<keyword evidence="3 6" id="KW-0479">Metal-binding</keyword>
<evidence type="ECO:0000256" key="4">
    <source>
        <dbReference type="ARBA" id="ARBA00022833"/>
    </source>
</evidence>
<dbReference type="InParanoid" id="A0A7R8UGI2"/>
<feature type="domain" description="Hcy-binding" evidence="7">
    <location>
        <begin position="1"/>
        <end position="318"/>
    </location>
</feature>
<evidence type="ECO:0000256" key="3">
    <source>
        <dbReference type="ARBA" id="ARBA00022723"/>
    </source>
</evidence>
<feature type="binding site" evidence="6">
    <location>
        <position position="303"/>
    </location>
    <ligand>
        <name>Zn(2+)</name>
        <dbReference type="ChEBI" id="CHEBI:29105"/>
    </ligand>
</feature>
<keyword evidence="1 6" id="KW-0489">Methyltransferase</keyword>
<dbReference type="InterPro" id="IPR036589">
    <property type="entry name" value="HCY_dom_sf"/>
</dbReference>